<evidence type="ECO:0000313" key="3">
    <source>
        <dbReference type="Proteomes" id="UP000017396"/>
    </source>
</evidence>
<evidence type="ECO:0000313" key="2">
    <source>
        <dbReference type="EMBL" id="AGY57429.1"/>
    </source>
</evidence>
<proteinExistence type="predicted"/>
<keyword evidence="3" id="KW-1185">Reference proteome</keyword>
<organism evidence="2 3">
    <name type="scientific">Gloeobacter kilaueensis (strain ATCC BAA-2537 / CCAP 1431/1 / ULC 316 / JS1)</name>
    <dbReference type="NCBI Taxonomy" id="1183438"/>
    <lineage>
        <taxon>Bacteria</taxon>
        <taxon>Bacillati</taxon>
        <taxon>Cyanobacteriota</taxon>
        <taxon>Cyanophyceae</taxon>
        <taxon>Gloeobacterales</taxon>
        <taxon>Gloeobacteraceae</taxon>
        <taxon>Gloeobacter</taxon>
    </lineage>
</organism>
<sequence>MTQSPMTSPTVLPGSADRILEELVLQRRKEVESLQRRQAEQLKDLEARGQSQLRALKEQMGEANIQMFEKIEHAAVKEAERASHQIKEIKARLAATRLPTEAPRENPILDYGRVLPRTAWSLTPYYATLHGSDGNVYWQGYNPGNFTLFDTASGAGSGIFGTGAASFTVYLDWWFAFQPNDSRFFNYTVYVPYHGFYIVYADDGFFSSKEAAIRMDLCTQGYQYNWKAQSCTNVLAIDSQNINVNDRFDGWRTIYYSDLLGGTDTAYLLVSASFYVYARGGGSFAELNFADGSANYIGVPVVYVS</sequence>
<evidence type="ECO:0000256" key="1">
    <source>
        <dbReference type="SAM" id="Coils"/>
    </source>
</evidence>
<dbReference type="KEGG" id="glj:GKIL_1183"/>
<reference evidence="2 3" key="1">
    <citation type="journal article" date="2013" name="PLoS ONE">
        <title>Cultivation and Complete Genome Sequencing of Gloeobacter kilaueensis sp. nov., from a Lava Cave in Kilauea Caldera, Hawai'i.</title>
        <authorList>
            <person name="Saw J.H."/>
            <person name="Schatz M."/>
            <person name="Brown M.V."/>
            <person name="Kunkel D.D."/>
            <person name="Foster J.S."/>
            <person name="Shick H."/>
            <person name="Christensen S."/>
            <person name="Hou S."/>
            <person name="Wan X."/>
            <person name="Donachie S.P."/>
        </authorList>
    </citation>
    <scope>NUCLEOTIDE SEQUENCE [LARGE SCALE GENOMIC DNA]</scope>
    <source>
        <strain evidence="3">JS</strain>
    </source>
</reference>
<accession>U5QIJ8</accession>
<dbReference type="HOGENOM" id="CLU_911420_0_0_3"/>
<dbReference type="Proteomes" id="UP000017396">
    <property type="component" value="Chromosome"/>
</dbReference>
<dbReference type="EMBL" id="CP003587">
    <property type="protein sequence ID" value="AGY57429.1"/>
    <property type="molecule type" value="Genomic_DNA"/>
</dbReference>
<name>U5QIJ8_GLOK1</name>
<protein>
    <submittedName>
        <fullName evidence="2">Membrane protein involved in colicin uptake</fullName>
    </submittedName>
</protein>
<dbReference type="AlphaFoldDB" id="U5QIJ8"/>
<dbReference type="STRING" id="1183438.GKIL_1183"/>
<gene>
    <name evidence="2" type="ORF">GKIL_1183</name>
</gene>
<dbReference type="eggNOG" id="ENOG5033F68">
    <property type="taxonomic scope" value="Bacteria"/>
</dbReference>
<feature type="coiled-coil region" evidence="1">
    <location>
        <begin position="28"/>
        <end position="59"/>
    </location>
</feature>
<keyword evidence="1" id="KW-0175">Coiled coil</keyword>